<dbReference type="Gene3D" id="3.40.50.2000">
    <property type="entry name" value="Glycogen Phosphorylase B"/>
    <property type="match status" value="2"/>
</dbReference>
<comment type="caution">
    <text evidence="2">The sequence shown here is derived from an EMBL/GenBank/DDBJ whole genome shotgun (WGS) entry which is preliminary data.</text>
</comment>
<accession>A0A9X5E095</accession>
<dbReference type="Proteomes" id="UP000031532">
    <property type="component" value="Unassembled WGS sequence"/>
</dbReference>
<dbReference type="SUPFAM" id="SSF53756">
    <property type="entry name" value="UDP-Glycosyltransferase/glycogen phosphorylase"/>
    <property type="match status" value="1"/>
</dbReference>
<proteinExistence type="predicted"/>
<evidence type="ECO:0000259" key="1">
    <source>
        <dbReference type="Pfam" id="PF13439"/>
    </source>
</evidence>
<gene>
    <name evidence="2" type="ORF">QH73_0000580</name>
</gene>
<dbReference type="Pfam" id="PF13439">
    <property type="entry name" value="Glyco_transf_4"/>
    <property type="match status" value="1"/>
</dbReference>
<protein>
    <submittedName>
        <fullName evidence="2">Colanic acid biosynthesis glycosyltransferase WcaL</fullName>
    </submittedName>
</protein>
<evidence type="ECO:0000313" key="3">
    <source>
        <dbReference type="Proteomes" id="UP000031532"/>
    </source>
</evidence>
<evidence type="ECO:0000313" key="2">
    <source>
        <dbReference type="EMBL" id="NHC33172.1"/>
    </source>
</evidence>
<keyword evidence="3" id="KW-1185">Reference proteome</keyword>
<organism evidence="2 3">
    <name type="scientific">Scytonema millei VB511283</name>
    <dbReference type="NCBI Taxonomy" id="1245923"/>
    <lineage>
        <taxon>Bacteria</taxon>
        <taxon>Bacillati</taxon>
        <taxon>Cyanobacteriota</taxon>
        <taxon>Cyanophyceae</taxon>
        <taxon>Nostocales</taxon>
        <taxon>Scytonemataceae</taxon>
        <taxon>Scytonema</taxon>
    </lineage>
</organism>
<dbReference type="PANTHER" id="PTHR45947">
    <property type="entry name" value="SULFOQUINOVOSYL TRANSFERASE SQD2"/>
    <property type="match status" value="1"/>
</dbReference>
<dbReference type="InterPro" id="IPR028098">
    <property type="entry name" value="Glyco_trans_4-like_N"/>
</dbReference>
<reference evidence="2 3" key="1">
    <citation type="journal article" date="2015" name="Genome Announc.">
        <title>Draft Genome Sequence of the Terrestrial Cyanobacterium Scytonema millei VB511283, Isolated from Eastern India.</title>
        <authorList>
            <person name="Sen D."/>
            <person name="Chandrababunaidu M.M."/>
            <person name="Singh D."/>
            <person name="Sanghi N."/>
            <person name="Ghorai A."/>
            <person name="Mishra G.P."/>
            <person name="Madduluri M."/>
            <person name="Adhikary S.P."/>
            <person name="Tripathy S."/>
        </authorList>
    </citation>
    <scope>NUCLEOTIDE SEQUENCE [LARGE SCALE GENOMIC DNA]</scope>
    <source>
        <strain evidence="2 3">VB511283</strain>
    </source>
</reference>
<dbReference type="GO" id="GO:0016757">
    <property type="term" value="F:glycosyltransferase activity"/>
    <property type="evidence" value="ECO:0007669"/>
    <property type="project" value="TreeGrafter"/>
</dbReference>
<dbReference type="RefSeq" id="WP_039714820.1">
    <property type="nucleotide sequence ID" value="NZ_JTJC03000001.1"/>
</dbReference>
<dbReference type="PANTHER" id="PTHR45947:SF14">
    <property type="entry name" value="SLL1723 PROTEIN"/>
    <property type="match status" value="1"/>
</dbReference>
<dbReference type="EMBL" id="JTJC03000001">
    <property type="protein sequence ID" value="NHC33172.1"/>
    <property type="molecule type" value="Genomic_DNA"/>
</dbReference>
<sequence>MKIAFFVARFPVLSEPFILNQIVGAIERGHEVDIYSLDGAPKDLSKVHPLVEQYQLLERTFYAPNRPDNELWRWLKGLSLLAVNFYKNPAVCLQLLNTSRYLSQAKSLKLLYRAMPFLNKKTYDIIHCQFSTLGVFGVWFRQLGLIEGKLISTFRGADISKFLPKWGDRIYQEVFQETDFFLANCEFFKNKAVALGCDSNKIHVHGSGIDCSKFAYKPRFCPADGKVKIATTGRLVEKKGIEYAIAAVAKVAQTHPNVEYYIIGDGELKTDLEQLIAGLNADRFIKLLGWKQQKEIVEVLDTCHIFMAPSVTGADGNQDAPVNTLKEAMAMGLPVISTFHGGIPELVEDGVSGFLVPERDVEAIAQKLNYLIKHPELWQQIGLSGRAQVEAKYDMDKLNDELIEIYQQVLDSKSPQKTVKKRSLVITTNR</sequence>
<name>A0A9X5E095_9CYAN</name>
<feature type="domain" description="Glycosyltransferase subfamily 4-like N-terminal" evidence="1">
    <location>
        <begin position="103"/>
        <end position="212"/>
    </location>
</feature>
<dbReference type="Pfam" id="PF13692">
    <property type="entry name" value="Glyco_trans_1_4"/>
    <property type="match status" value="1"/>
</dbReference>
<dbReference type="OrthoDB" id="73743at2"/>
<dbReference type="AlphaFoldDB" id="A0A9X5E095"/>
<dbReference type="InterPro" id="IPR050194">
    <property type="entry name" value="Glycosyltransferase_grp1"/>
</dbReference>